<feature type="signal peptide" evidence="4">
    <location>
        <begin position="1"/>
        <end position="19"/>
    </location>
</feature>
<reference evidence="7" key="2">
    <citation type="journal article" date="2021" name="PeerJ">
        <title>Extensive microbial diversity within the chicken gut microbiome revealed by metagenomics and culture.</title>
        <authorList>
            <person name="Gilroy R."/>
            <person name="Ravi A."/>
            <person name="Getino M."/>
            <person name="Pursley I."/>
            <person name="Horton D.L."/>
            <person name="Alikhan N.F."/>
            <person name="Baker D."/>
            <person name="Gharbi K."/>
            <person name="Hall N."/>
            <person name="Watson M."/>
            <person name="Adriaenssens E.M."/>
            <person name="Foster-Nyarko E."/>
            <person name="Jarju S."/>
            <person name="Secka A."/>
            <person name="Antonio M."/>
            <person name="Oren A."/>
            <person name="Chaudhuri R.R."/>
            <person name="La Ragione R."/>
            <person name="Hildebrand F."/>
            <person name="Pallen M.J."/>
        </authorList>
    </citation>
    <scope>NUCLEOTIDE SEQUENCE</scope>
    <source>
        <strain evidence="7">B1-3475</strain>
    </source>
</reference>
<reference evidence="7" key="1">
    <citation type="submission" date="2020-10" db="EMBL/GenBank/DDBJ databases">
        <authorList>
            <person name="Gilroy R."/>
        </authorList>
    </citation>
    <scope>NUCLEOTIDE SEQUENCE</scope>
    <source>
        <strain evidence="7">B1-3475</strain>
    </source>
</reference>
<dbReference type="Pfam" id="PF00160">
    <property type="entry name" value="Pro_isomerase"/>
    <property type="match status" value="1"/>
</dbReference>
<dbReference type="InterPro" id="IPR002130">
    <property type="entry name" value="Cyclophilin-type_PPIase_dom"/>
</dbReference>
<feature type="domain" description="PPIase cyclophilin-type" evidence="6">
    <location>
        <begin position="49"/>
        <end position="208"/>
    </location>
</feature>
<evidence type="ECO:0000256" key="2">
    <source>
        <dbReference type="ARBA" id="ARBA00023110"/>
    </source>
</evidence>
<keyword evidence="2 4" id="KW-0697">Rotamase</keyword>
<evidence type="ECO:0000313" key="8">
    <source>
        <dbReference type="Proteomes" id="UP000823617"/>
    </source>
</evidence>
<proteinExistence type="inferred from homology"/>
<keyword evidence="3 4" id="KW-0413">Isomerase</keyword>
<comment type="similarity">
    <text evidence="1 4">Belongs to the cyclophilin-type PPIase family.</text>
</comment>
<dbReference type="AlphaFoldDB" id="A0A9D9HKH6"/>
<dbReference type="PANTHER" id="PTHR45625:SF4">
    <property type="entry name" value="PEPTIDYLPROLYL ISOMERASE DOMAIN AND WD REPEAT-CONTAINING PROTEIN 1"/>
    <property type="match status" value="1"/>
</dbReference>
<dbReference type="Gene3D" id="2.40.100.10">
    <property type="entry name" value="Cyclophilin-like"/>
    <property type="match status" value="1"/>
</dbReference>
<evidence type="ECO:0000256" key="1">
    <source>
        <dbReference type="ARBA" id="ARBA00007365"/>
    </source>
</evidence>
<dbReference type="InterPro" id="IPR044666">
    <property type="entry name" value="Cyclophilin_A-like"/>
</dbReference>
<dbReference type="GO" id="GO:0006457">
    <property type="term" value="P:protein folding"/>
    <property type="evidence" value="ECO:0007669"/>
    <property type="project" value="InterPro"/>
</dbReference>
<evidence type="ECO:0000256" key="4">
    <source>
        <dbReference type="RuleBase" id="RU363019"/>
    </source>
</evidence>
<sequence length="248" mass="26353">MKRTIIRLMTILGMTAAIASCGQGGKKQADGQTFDPKSLPAEPVMDIVTDMGTIKVKLYSQTPLHRDNFVKLASEGFYDGVLFHRVINGFMIQTGDPLTKDPSKADLYGTGGPEPAYTIPAEIVPGLTHKKGALAAARRGDAANPKKESSGSQFYIVQDPQTCAQLDGEYTVFGETIEGFDVIDKIAAVQTGAKDRPVKDIRIISIRPEAAAQEAAEADTTAAEAADTTAVQADMASAEAEDTSAEEK</sequence>
<name>A0A9D9HKH6_9BACT</name>
<evidence type="ECO:0000256" key="5">
    <source>
        <dbReference type="SAM" id="MobiDB-lite"/>
    </source>
</evidence>
<dbReference type="EMBL" id="JADIMK010000039">
    <property type="protein sequence ID" value="MBO8455514.1"/>
    <property type="molecule type" value="Genomic_DNA"/>
</dbReference>
<dbReference type="PROSITE" id="PS50072">
    <property type="entry name" value="CSA_PPIASE_2"/>
    <property type="match status" value="1"/>
</dbReference>
<feature type="region of interest" description="Disordered" evidence="5">
    <location>
        <begin position="210"/>
        <end position="248"/>
    </location>
</feature>
<gene>
    <name evidence="7" type="ORF">IAC08_03815</name>
</gene>
<comment type="function">
    <text evidence="4">PPIases accelerate the folding of proteins. It catalyzes the cis-trans isomerization of proline imidic peptide bonds in oligopeptides.</text>
</comment>
<feature type="chain" id="PRO_5039747846" description="Peptidyl-prolyl cis-trans isomerase" evidence="4">
    <location>
        <begin position="20"/>
        <end position="248"/>
    </location>
</feature>
<comment type="caution">
    <text evidence="7">The sequence shown here is derived from an EMBL/GenBank/DDBJ whole genome shotgun (WGS) entry which is preliminary data.</text>
</comment>
<dbReference type="CDD" id="cd00317">
    <property type="entry name" value="cyclophilin"/>
    <property type="match status" value="1"/>
</dbReference>
<dbReference type="GO" id="GO:0003755">
    <property type="term" value="F:peptidyl-prolyl cis-trans isomerase activity"/>
    <property type="evidence" value="ECO:0007669"/>
    <property type="project" value="UniProtKB-UniRule"/>
</dbReference>
<feature type="compositionally biased region" description="Low complexity" evidence="5">
    <location>
        <begin position="210"/>
        <end position="238"/>
    </location>
</feature>
<organism evidence="7 8">
    <name type="scientific">Candidatus Cryptobacteroides intestinigallinarum</name>
    <dbReference type="NCBI Taxonomy" id="2840767"/>
    <lineage>
        <taxon>Bacteria</taxon>
        <taxon>Pseudomonadati</taxon>
        <taxon>Bacteroidota</taxon>
        <taxon>Bacteroidia</taxon>
        <taxon>Bacteroidales</taxon>
        <taxon>Candidatus Cryptobacteroides</taxon>
    </lineage>
</organism>
<dbReference type="InterPro" id="IPR029000">
    <property type="entry name" value="Cyclophilin-like_dom_sf"/>
</dbReference>
<feature type="compositionally biased region" description="Acidic residues" evidence="5">
    <location>
        <begin position="239"/>
        <end position="248"/>
    </location>
</feature>
<dbReference type="PRINTS" id="PR00153">
    <property type="entry name" value="CSAPPISMRASE"/>
</dbReference>
<dbReference type="PANTHER" id="PTHR45625">
    <property type="entry name" value="PEPTIDYL-PROLYL CIS-TRANS ISOMERASE-RELATED"/>
    <property type="match status" value="1"/>
</dbReference>
<evidence type="ECO:0000256" key="3">
    <source>
        <dbReference type="ARBA" id="ARBA00023235"/>
    </source>
</evidence>
<protein>
    <recommendedName>
        <fullName evidence="4">Peptidyl-prolyl cis-trans isomerase</fullName>
        <shortName evidence="4">PPIase</shortName>
        <ecNumber evidence="4">5.2.1.8</ecNumber>
    </recommendedName>
</protein>
<evidence type="ECO:0000259" key="6">
    <source>
        <dbReference type="PROSITE" id="PS50072"/>
    </source>
</evidence>
<dbReference type="PROSITE" id="PS00170">
    <property type="entry name" value="CSA_PPIASE_1"/>
    <property type="match status" value="1"/>
</dbReference>
<dbReference type="InterPro" id="IPR020892">
    <property type="entry name" value="Cyclophilin-type_PPIase_CS"/>
</dbReference>
<dbReference type="EC" id="5.2.1.8" evidence="4"/>
<dbReference type="PROSITE" id="PS51257">
    <property type="entry name" value="PROKAR_LIPOPROTEIN"/>
    <property type="match status" value="1"/>
</dbReference>
<dbReference type="SUPFAM" id="SSF50891">
    <property type="entry name" value="Cyclophilin-like"/>
    <property type="match status" value="1"/>
</dbReference>
<comment type="catalytic activity">
    <reaction evidence="4">
        <text>[protein]-peptidylproline (omega=180) = [protein]-peptidylproline (omega=0)</text>
        <dbReference type="Rhea" id="RHEA:16237"/>
        <dbReference type="Rhea" id="RHEA-COMP:10747"/>
        <dbReference type="Rhea" id="RHEA-COMP:10748"/>
        <dbReference type="ChEBI" id="CHEBI:83833"/>
        <dbReference type="ChEBI" id="CHEBI:83834"/>
        <dbReference type="EC" id="5.2.1.8"/>
    </reaction>
</comment>
<accession>A0A9D9HKH6</accession>
<dbReference type="Proteomes" id="UP000823617">
    <property type="component" value="Unassembled WGS sequence"/>
</dbReference>
<keyword evidence="4" id="KW-0732">Signal</keyword>
<evidence type="ECO:0000313" key="7">
    <source>
        <dbReference type="EMBL" id="MBO8455514.1"/>
    </source>
</evidence>